<dbReference type="PANTHER" id="PTHR11759">
    <property type="entry name" value="40S RIBOSOMAL PROTEIN S14/30S RIBOSOMAL PROTEIN S11"/>
    <property type="match status" value="1"/>
</dbReference>
<dbReference type="STRING" id="1273541.Pyrde_2032"/>
<keyword evidence="12" id="KW-1185">Reference proteome</keyword>
<dbReference type="SUPFAM" id="SSF53137">
    <property type="entry name" value="Translational machinery components"/>
    <property type="match status" value="1"/>
</dbReference>
<evidence type="ECO:0000256" key="3">
    <source>
        <dbReference type="ARBA" id="ARBA00022730"/>
    </source>
</evidence>
<evidence type="ECO:0000256" key="1">
    <source>
        <dbReference type="ARBA" id="ARBA00006194"/>
    </source>
</evidence>
<evidence type="ECO:0000256" key="2">
    <source>
        <dbReference type="ARBA" id="ARBA00011458"/>
    </source>
</evidence>
<proteinExistence type="inferred from homology"/>
<dbReference type="PATRIC" id="fig|1273541.4.peg.2158"/>
<dbReference type="HAMAP" id="MF_01310">
    <property type="entry name" value="Ribosomal_uS11"/>
    <property type="match status" value="1"/>
</dbReference>
<dbReference type="Gene3D" id="3.30.420.80">
    <property type="entry name" value="Ribosomal protein S11"/>
    <property type="match status" value="1"/>
</dbReference>
<dbReference type="KEGG" id="pdl:Pyrde_2032"/>
<evidence type="ECO:0000256" key="7">
    <source>
        <dbReference type="HAMAP-Rule" id="MF_01310"/>
    </source>
</evidence>
<dbReference type="Proteomes" id="UP000058613">
    <property type="component" value="Chromosome"/>
</dbReference>
<dbReference type="GO" id="GO:0005840">
    <property type="term" value="C:ribosome"/>
    <property type="evidence" value="ECO:0007669"/>
    <property type="project" value="UniProtKB-KW"/>
</dbReference>
<keyword evidence="4 7" id="KW-0694">RNA-binding</keyword>
<evidence type="ECO:0000256" key="8">
    <source>
        <dbReference type="RuleBase" id="RU003629"/>
    </source>
</evidence>
<dbReference type="GO" id="GO:0019843">
    <property type="term" value="F:rRNA binding"/>
    <property type="evidence" value="ECO:0007669"/>
    <property type="project" value="UniProtKB-UniRule"/>
</dbReference>
<dbReference type="OrthoDB" id="12054at2157"/>
<dbReference type="GO" id="GO:0003735">
    <property type="term" value="F:structural constituent of ribosome"/>
    <property type="evidence" value="ECO:0007669"/>
    <property type="project" value="UniProtKB-UniRule"/>
</dbReference>
<organism evidence="9 11">
    <name type="scientific">Pyrodictium delaneyi</name>
    <dbReference type="NCBI Taxonomy" id="1273541"/>
    <lineage>
        <taxon>Archaea</taxon>
        <taxon>Thermoproteota</taxon>
        <taxon>Thermoprotei</taxon>
        <taxon>Desulfurococcales</taxon>
        <taxon>Pyrodictiaceae</taxon>
        <taxon>Pyrodictium</taxon>
    </lineage>
</organism>
<dbReference type="GeneID" id="26100370"/>
<dbReference type="GO" id="GO:0006412">
    <property type="term" value="P:translation"/>
    <property type="evidence" value="ECO:0007669"/>
    <property type="project" value="UniProtKB-UniRule"/>
</dbReference>
<evidence type="ECO:0000313" key="9">
    <source>
        <dbReference type="EMBL" id="ALL02075.1"/>
    </source>
</evidence>
<comment type="function">
    <text evidence="7">Located on the platform of the 30S subunit.</text>
</comment>
<reference evidence="9 11" key="1">
    <citation type="submission" date="2015-10" db="EMBL/GenBank/DDBJ databases">
        <title>Complete genome sequence of hyperthermophilic archaeon Pyrodictium delaneyi Su06.</title>
        <authorList>
            <person name="Jung J.-H."/>
            <person name="Lin J."/>
            <person name="Holden J.F."/>
            <person name="Park C.-S."/>
        </authorList>
    </citation>
    <scope>NUCLEOTIDE SEQUENCE [LARGE SCALE GENOMIC DNA]</scope>
    <source>
        <strain evidence="9 11">Su06</strain>
    </source>
</reference>
<dbReference type="InterPro" id="IPR019961">
    <property type="entry name" value="Ribosomal_uS11_archaeal"/>
</dbReference>
<comment type="similarity">
    <text evidence="1 7 8">Belongs to the universal ribosomal protein uS11 family.</text>
</comment>
<accession>A0A0P0N6I4</accession>
<evidence type="ECO:0000313" key="11">
    <source>
        <dbReference type="Proteomes" id="UP000058613"/>
    </source>
</evidence>
<gene>
    <name evidence="7" type="primary">rps11</name>
    <name evidence="10" type="ORF">Pdsh_03355</name>
    <name evidence="9" type="ORF">Pyrde_2032</name>
</gene>
<dbReference type="InterPro" id="IPR036967">
    <property type="entry name" value="Ribosomal_uS11_sf"/>
</dbReference>
<keyword evidence="6 7" id="KW-0687">Ribonucleoprotein</keyword>
<comment type="subunit">
    <text evidence="2 7">Part of the 30S ribosomal subunit.</text>
</comment>
<dbReference type="AlphaFoldDB" id="A0A0P0N6I4"/>
<keyword evidence="5 7" id="KW-0689">Ribosomal protein</keyword>
<evidence type="ECO:0000313" key="12">
    <source>
        <dbReference type="Proteomes" id="UP000196694"/>
    </source>
</evidence>
<dbReference type="EMBL" id="NCQP01000002">
    <property type="protein sequence ID" value="OWJ54770.1"/>
    <property type="molecule type" value="Genomic_DNA"/>
</dbReference>
<dbReference type="InterPro" id="IPR001971">
    <property type="entry name" value="Ribosomal_uS11"/>
</dbReference>
<evidence type="ECO:0000256" key="6">
    <source>
        <dbReference type="ARBA" id="ARBA00023274"/>
    </source>
</evidence>
<evidence type="ECO:0000256" key="5">
    <source>
        <dbReference type="ARBA" id="ARBA00022980"/>
    </source>
</evidence>
<dbReference type="InterPro" id="IPR018102">
    <property type="entry name" value="Ribosomal_uS11_CS"/>
</dbReference>
<dbReference type="RefSeq" id="WP_055410503.1">
    <property type="nucleotide sequence ID" value="NZ_CP013011.1"/>
</dbReference>
<name>A0A0P0N6I4_9CREN</name>
<dbReference type="NCBIfam" id="NF007176">
    <property type="entry name" value="PRK09607.1"/>
    <property type="match status" value="1"/>
</dbReference>
<evidence type="ECO:0000256" key="4">
    <source>
        <dbReference type="ARBA" id="ARBA00022884"/>
    </source>
</evidence>
<dbReference type="FunFam" id="3.30.420.80:FF:000007">
    <property type="entry name" value="30S ribosomal protein S11"/>
    <property type="match status" value="1"/>
</dbReference>
<evidence type="ECO:0000313" key="10">
    <source>
        <dbReference type="EMBL" id="OWJ54770.1"/>
    </source>
</evidence>
<dbReference type="Proteomes" id="UP000196694">
    <property type="component" value="Unassembled WGS sequence"/>
</dbReference>
<dbReference type="NCBIfam" id="TIGR03628">
    <property type="entry name" value="arch_S11P"/>
    <property type="match status" value="1"/>
</dbReference>
<dbReference type="GO" id="GO:1990904">
    <property type="term" value="C:ribonucleoprotein complex"/>
    <property type="evidence" value="ECO:0007669"/>
    <property type="project" value="UniProtKB-KW"/>
</dbReference>
<dbReference type="PIRSF" id="PIRSF002131">
    <property type="entry name" value="Ribosomal_S11"/>
    <property type="match status" value="1"/>
</dbReference>
<dbReference type="EMBL" id="CP013011">
    <property type="protein sequence ID" value="ALL02075.1"/>
    <property type="molecule type" value="Genomic_DNA"/>
</dbReference>
<dbReference type="Pfam" id="PF00411">
    <property type="entry name" value="Ribosomal_S11"/>
    <property type="match status" value="1"/>
</dbReference>
<dbReference type="PROSITE" id="PS00054">
    <property type="entry name" value="RIBOSOMAL_S11"/>
    <property type="match status" value="1"/>
</dbReference>
<protein>
    <recommendedName>
        <fullName evidence="7">Small ribosomal subunit protein uS11</fullName>
    </recommendedName>
</protein>
<sequence>MAFSAREIKWGVAHIYSSYNNTIIHITDLTGAETVARASGGMVVKADREKPSPYAAMLAASRAAQQAMEKGIVALHIKVRAPGGHGPKTPGPGAQAAIRALARAGFIIGRIEDVTPLPHDTTRRPGGRRGRRV</sequence>
<keyword evidence="3 7" id="KW-0699">rRNA-binding</keyword>
<reference evidence="10 12" key="2">
    <citation type="submission" date="2017-05" db="EMBL/GenBank/DDBJ databases">
        <title>The draft genome of the hyperthermophilic archaeon 'Pyrodictium delaneyi strain Hulk', an iron and nitrate reducer, reveals the capacity for sulfate reduction.</title>
        <authorList>
            <person name="Demey L.M."/>
            <person name="Miller C."/>
            <person name="Manzella M."/>
            <person name="Reguera G."/>
            <person name="Kashefi K."/>
        </authorList>
    </citation>
    <scope>NUCLEOTIDE SEQUENCE [LARGE SCALE GENOMIC DNA]</scope>
    <source>
        <strain evidence="10 12">Hulk</strain>
    </source>
</reference>